<dbReference type="Proteomes" id="UP000594873">
    <property type="component" value="Chromosome"/>
</dbReference>
<dbReference type="Pfam" id="PF08445">
    <property type="entry name" value="FR47"/>
    <property type="match status" value="1"/>
</dbReference>
<reference evidence="2 3" key="1">
    <citation type="submission" date="2020-11" db="EMBL/GenBank/DDBJ databases">
        <title>Genome seq and assembly of Sphingosinicella sp.</title>
        <authorList>
            <person name="Chhetri G."/>
        </authorList>
    </citation>
    <scope>NUCLEOTIDE SEQUENCE [LARGE SCALE GENOMIC DNA]</scope>
    <source>
        <strain evidence="2 3">UDD2</strain>
    </source>
</reference>
<gene>
    <name evidence="2" type="ORF">IC614_05615</name>
</gene>
<name>A0A7T2GLV4_9SPHN</name>
<accession>A0A7T2GLV4</accession>
<organism evidence="2 3">
    <name type="scientific">Allosphingosinicella flava</name>
    <dbReference type="NCBI Taxonomy" id="2771430"/>
    <lineage>
        <taxon>Bacteria</taxon>
        <taxon>Pseudomonadati</taxon>
        <taxon>Pseudomonadota</taxon>
        <taxon>Alphaproteobacteria</taxon>
        <taxon>Sphingomonadales</taxon>
        <taxon>Sphingomonadaceae</taxon>
        <taxon>Allosphingosinicella</taxon>
    </lineage>
</organism>
<evidence type="ECO:0000259" key="1">
    <source>
        <dbReference type="PROSITE" id="PS51186"/>
    </source>
</evidence>
<proteinExistence type="predicted"/>
<dbReference type="Gene3D" id="3.40.630.30">
    <property type="match status" value="1"/>
</dbReference>
<keyword evidence="2" id="KW-0808">Transferase</keyword>
<dbReference type="KEGG" id="sflv:IC614_05615"/>
<dbReference type="SUPFAM" id="SSF55729">
    <property type="entry name" value="Acyl-CoA N-acyltransferases (Nat)"/>
    <property type="match status" value="1"/>
</dbReference>
<dbReference type="InterPro" id="IPR016181">
    <property type="entry name" value="Acyl_CoA_acyltransferase"/>
</dbReference>
<dbReference type="GO" id="GO:0016747">
    <property type="term" value="F:acyltransferase activity, transferring groups other than amino-acyl groups"/>
    <property type="evidence" value="ECO:0007669"/>
    <property type="project" value="InterPro"/>
</dbReference>
<dbReference type="AlphaFoldDB" id="A0A7T2GLV4"/>
<sequence length="226" mass="24617">MDVLDRPVWSALRTGWSHLAEGEGHALRLNQDYGPFGAVPDISSESLDALAGIIPPAGELWLVQREGVTAPPGATIRKAAPVTQMVVERIASPSHTIAFEPLSERDASQMLELALLTVPGPFAPMTHRLGRFIGVKQDGQLIAMAGERMSMPGFREVSGVCTHPDHRGQGYAQALMAIITQRILDEGDTPFLHAYATNRMAIELYERLGWQVRAPMITAILSRCEA</sequence>
<dbReference type="InterPro" id="IPR000182">
    <property type="entry name" value="GNAT_dom"/>
</dbReference>
<evidence type="ECO:0000313" key="2">
    <source>
        <dbReference type="EMBL" id="QPQ56251.1"/>
    </source>
</evidence>
<dbReference type="EMBL" id="CP065592">
    <property type="protein sequence ID" value="QPQ56251.1"/>
    <property type="molecule type" value="Genomic_DNA"/>
</dbReference>
<evidence type="ECO:0000313" key="3">
    <source>
        <dbReference type="Proteomes" id="UP000594873"/>
    </source>
</evidence>
<protein>
    <submittedName>
        <fullName evidence="2">GNAT family N-acetyltransferase</fullName>
    </submittedName>
</protein>
<dbReference type="InterPro" id="IPR013653">
    <property type="entry name" value="GCN5-like_dom"/>
</dbReference>
<dbReference type="PROSITE" id="PS51186">
    <property type="entry name" value="GNAT"/>
    <property type="match status" value="1"/>
</dbReference>
<keyword evidence="3" id="KW-1185">Reference proteome</keyword>
<feature type="domain" description="N-acetyltransferase" evidence="1">
    <location>
        <begin position="97"/>
        <end position="226"/>
    </location>
</feature>
<dbReference type="CDD" id="cd04301">
    <property type="entry name" value="NAT_SF"/>
    <property type="match status" value="1"/>
</dbReference>